<dbReference type="Proteomes" id="UP000310168">
    <property type="component" value="Unassembled WGS sequence"/>
</dbReference>
<gene>
    <name evidence="1" type="ORF">EZH24_06190</name>
</gene>
<name>A0ABY2TQX6_9SPIR</name>
<comment type="caution">
    <text evidence="1">The sequence shown here is derived from an EMBL/GenBank/DDBJ whole genome shotgun (WGS) entry which is preliminary data.</text>
</comment>
<evidence type="ECO:0000313" key="1">
    <source>
        <dbReference type="EMBL" id="TKZ35268.1"/>
    </source>
</evidence>
<keyword evidence="2" id="KW-1185">Reference proteome</keyword>
<organism evidence="1 2">
    <name type="scientific">Brachyspira catarrhinii</name>
    <dbReference type="NCBI Taxonomy" id="2528966"/>
    <lineage>
        <taxon>Bacteria</taxon>
        <taxon>Pseudomonadati</taxon>
        <taxon>Spirochaetota</taxon>
        <taxon>Spirochaetia</taxon>
        <taxon>Brachyspirales</taxon>
        <taxon>Brachyspiraceae</taxon>
        <taxon>Brachyspira</taxon>
    </lineage>
</organism>
<evidence type="ECO:0000313" key="2">
    <source>
        <dbReference type="Proteomes" id="UP000310168"/>
    </source>
</evidence>
<accession>A0ABY2TQX6</accession>
<dbReference type="EMBL" id="SJDU01000130">
    <property type="protein sequence ID" value="TKZ35268.1"/>
    <property type="molecule type" value="Genomic_DNA"/>
</dbReference>
<proteinExistence type="predicted"/>
<protein>
    <submittedName>
        <fullName evidence="1">Uncharacterized protein</fullName>
    </submittedName>
</protein>
<dbReference type="RefSeq" id="WP_137998263.1">
    <property type="nucleotide sequence ID" value="NZ_SJDU01000130.1"/>
</dbReference>
<sequence>MKFKLFIFTIILSIFYFQIISCKSNEEPQPVYSTYTGIVDPSPHLPSMYDIIDYEFRQFIVKEGLEEYRVMVQSDIDKLNEYATGENIGKTITIKATYSNNFKGNRTGAINTVGQSWDKYLFDISIVSAEPTKEKWGLLKENESYYYLEENETSEIYKLLAIDMNTANLFSSYLNKQVRVLGEESTIEENIKTIFVKDITLVTTVTE</sequence>
<reference evidence="1 2" key="1">
    <citation type="journal article" date="2019" name="Anaerobe">
        <title>Brachyspira catarrhinii sp. nov., an anaerobic intestinal spirochaete isolated from vervet monkeys may have been misidentified as Brachyspira aalborgi in previous studies.</title>
        <authorList>
            <person name="Phillips N.D."/>
            <person name="La T."/>
            <person name="Hampson D.J."/>
        </authorList>
    </citation>
    <scope>NUCLEOTIDE SEQUENCE [LARGE SCALE GENOMIC DNA]</scope>
    <source>
        <strain evidence="1 2">Z12</strain>
    </source>
</reference>